<evidence type="ECO:0000313" key="1">
    <source>
        <dbReference type="EMBL" id="ABF40605.1"/>
    </source>
</evidence>
<protein>
    <submittedName>
        <fullName evidence="1">Uncharacterized protein</fullName>
    </submittedName>
</protein>
<dbReference type="eggNOG" id="ENOG50332WC">
    <property type="taxonomic scope" value="Bacteria"/>
</dbReference>
<gene>
    <name evidence="1" type="ordered locus">Acid345_1603</name>
</gene>
<accession>Q1IR95</accession>
<dbReference type="HOGENOM" id="CLU_093726_1_0_0"/>
<dbReference type="EnsemblBacteria" id="ABF40605">
    <property type="protein sequence ID" value="ABF40605"/>
    <property type="gene ID" value="Acid345_1603"/>
</dbReference>
<dbReference type="Proteomes" id="UP000002432">
    <property type="component" value="Chromosome"/>
</dbReference>
<dbReference type="KEGG" id="aba:Acid345_1603"/>
<evidence type="ECO:0000313" key="2">
    <source>
        <dbReference type="Proteomes" id="UP000002432"/>
    </source>
</evidence>
<reference evidence="1 2" key="1">
    <citation type="journal article" date="2009" name="Appl. Environ. Microbiol.">
        <title>Three genomes from the phylum Acidobacteria provide insight into the lifestyles of these microorganisms in soils.</title>
        <authorList>
            <person name="Ward N.L."/>
            <person name="Challacombe J.F."/>
            <person name="Janssen P.H."/>
            <person name="Henrissat B."/>
            <person name="Coutinho P.M."/>
            <person name="Wu M."/>
            <person name="Xie G."/>
            <person name="Haft D.H."/>
            <person name="Sait M."/>
            <person name="Badger J."/>
            <person name="Barabote R.D."/>
            <person name="Bradley B."/>
            <person name="Brettin T.S."/>
            <person name="Brinkac L.M."/>
            <person name="Bruce D."/>
            <person name="Creasy T."/>
            <person name="Daugherty S.C."/>
            <person name="Davidsen T.M."/>
            <person name="DeBoy R.T."/>
            <person name="Detter J.C."/>
            <person name="Dodson R.J."/>
            <person name="Durkin A.S."/>
            <person name="Ganapathy A."/>
            <person name="Gwinn-Giglio M."/>
            <person name="Han C.S."/>
            <person name="Khouri H."/>
            <person name="Kiss H."/>
            <person name="Kothari S.P."/>
            <person name="Madupu R."/>
            <person name="Nelson K.E."/>
            <person name="Nelson W.C."/>
            <person name="Paulsen I."/>
            <person name="Penn K."/>
            <person name="Ren Q."/>
            <person name="Rosovitz M.J."/>
            <person name="Selengut J.D."/>
            <person name="Shrivastava S."/>
            <person name="Sullivan S.A."/>
            <person name="Tapia R."/>
            <person name="Thompson L.S."/>
            <person name="Watkins K.L."/>
            <person name="Yang Q."/>
            <person name="Yu C."/>
            <person name="Zafar N."/>
            <person name="Zhou L."/>
            <person name="Kuske C.R."/>
        </authorList>
    </citation>
    <scope>NUCLEOTIDE SEQUENCE [LARGE SCALE GENOMIC DNA]</scope>
    <source>
        <strain evidence="1 2">Ellin345</strain>
    </source>
</reference>
<sequence>MGGSAHTMRHAVLVEKAVEWLRRHYRCGIILSEQYCATGEVPDAIGWKGQCRSVVVECKVSRADFLADGKKEFRLRPELGLGCERFYMAPAGIIKHEELPKEWGLLEYSRREVVLSVKPPRKDLRTPAGMMKEMNLLLASLRRVEVRIEPQSITDFLKWKNRMLEYNGGSLPEGLLSDASETNPHLVLNRDEVS</sequence>
<name>Q1IR95_KORVE</name>
<dbReference type="EMBL" id="CP000360">
    <property type="protein sequence ID" value="ABF40605.1"/>
    <property type="molecule type" value="Genomic_DNA"/>
</dbReference>
<dbReference type="STRING" id="204669.Acid345_1603"/>
<organism evidence="1 2">
    <name type="scientific">Koribacter versatilis (strain Ellin345)</name>
    <dbReference type="NCBI Taxonomy" id="204669"/>
    <lineage>
        <taxon>Bacteria</taxon>
        <taxon>Pseudomonadati</taxon>
        <taxon>Acidobacteriota</taxon>
        <taxon>Terriglobia</taxon>
        <taxon>Terriglobales</taxon>
        <taxon>Candidatus Korobacteraceae</taxon>
        <taxon>Candidatus Korobacter</taxon>
    </lineage>
</organism>
<dbReference type="AlphaFoldDB" id="Q1IR95"/>
<proteinExistence type="predicted"/>
<keyword evidence="2" id="KW-1185">Reference proteome</keyword>